<feature type="transmembrane region" description="Helical" evidence="7">
    <location>
        <begin position="371"/>
        <end position="391"/>
    </location>
</feature>
<evidence type="ECO:0000256" key="7">
    <source>
        <dbReference type="SAM" id="Phobius"/>
    </source>
</evidence>
<dbReference type="Pfam" id="PF00355">
    <property type="entry name" value="Rieske"/>
    <property type="match status" value="1"/>
</dbReference>
<organism evidence="9 10">
    <name type="scientific">Chrysochromulina tobinii</name>
    <dbReference type="NCBI Taxonomy" id="1460289"/>
    <lineage>
        <taxon>Eukaryota</taxon>
        <taxon>Haptista</taxon>
        <taxon>Haptophyta</taxon>
        <taxon>Prymnesiophyceae</taxon>
        <taxon>Prymnesiales</taxon>
        <taxon>Chrysochromulinaceae</taxon>
        <taxon>Chrysochromulina</taxon>
    </lineage>
</organism>
<dbReference type="GO" id="GO:0051537">
    <property type="term" value="F:2 iron, 2 sulfur cluster binding"/>
    <property type="evidence" value="ECO:0007669"/>
    <property type="project" value="UniProtKB-KW"/>
</dbReference>
<keyword evidence="7" id="KW-0812">Transmembrane</keyword>
<dbReference type="InterPro" id="IPR036922">
    <property type="entry name" value="Rieske_2Fe-2S_sf"/>
</dbReference>
<dbReference type="Pfam" id="PF06738">
    <property type="entry name" value="ThrE"/>
    <property type="match status" value="1"/>
</dbReference>
<dbReference type="PANTHER" id="PTHR31082:SF4">
    <property type="entry name" value="PHEROMONE-REGULATED MEMBRANE PROTEIN 10"/>
    <property type="match status" value="1"/>
</dbReference>
<dbReference type="CDD" id="cd03467">
    <property type="entry name" value="Rieske"/>
    <property type="match status" value="1"/>
</dbReference>
<evidence type="ECO:0000259" key="8">
    <source>
        <dbReference type="PROSITE" id="PS51296"/>
    </source>
</evidence>
<dbReference type="AlphaFoldDB" id="A0A0M0JC92"/>
<dbReference type="InterPro" id="IPR010619">
    <property type="entry name" value="ThrE-like_N"/>
</dbReference>
<dbReference type="GO" id="GO:0046872">
    <property type="term" value="F:metal ion binding"/>
    <property type="evidence" value="ECO:0007669"/>
    <property type="project" value="UniProtKB-KW"/>
</dbReference>
<accession>A0A0M0JC92</accession>
<dbReference type="EMBL" id="JWZX01003114">
    <property type="protein sequence ID" value="KOO24216.1"/>
    <property type="molecule type" value="Genomic_DNA"/>
</dbReference>
<comment type="similarity">
    <text evidence="5">Belongs to the ThrE exporter (TC 2.A.79) family.</text>
</comment>
<comment type="caution">
    <text evidence="9">The sequence shown here is derived from an EMBL/GenBank/DDBJ whole genome shotgun (WGS) entry which is preliminary data.</text>
</comment>
<keyword evidence="7" id="KW-1133">Transmembrane helix</keyword>
<keyword evidence="2" id="KW-0479">Metal-binding</keyword>
<protein>
    <recommendedName>
        <fullName evidence="8">Rieske domain-containing protein</fullName>
    </recommendedName>
</protein>
<dbReference type="Proteomes" id="UP000037460">
    <property type="component" value="Unassembled WGS sequence"/>
</dbReference>
<feature type="domain" description="Rieske" evidence="8">
    <location>
        <begin position="127"/>
        <end position="237"/>
    </location>
</feature>
<sequence length="600" mass="64180">MMDDARQRSLDEAARTAERVRLDTAKKKQQADEQQRRSAARRTKAIAALEGLLATALDVHHATLEELLDAFTALKAAVEGCRKAGLADDEPAATMESGKTAATGESYSYLDEISTLALTGTGAGATGAGASATTSGAMRSVRVTLGQRTLAIYSEVSETGAETLYAIDADCPHQGAALEAGDIEEVNGAACVVCPRHGWCFDLKTGWRTVQATTSIGPNCKRLEQEVRERYGDQELADKVVLILKMALGLFAYGQPSVDVEMFCLEASLRFGVPAPYVSIGPRVLTASFGSHPPHLLECGRDIVCSYLADLHTLAVMITRGEANDAPTALYVCDQLLKRPRPYGWLIQLVAFECIAILAVPVVLPGSYQDMPGAALICASLLLTMQLGKVLGIAHLEIMYISFAVGAAAPLVWYYVSNSGQPLCHIGPQYIGPLIIHLPGCQFIWAALELAQGSMVHGTARLVNAMFQVMLMAIFITLGWQIFGRDWARGSASIIPMPGQSSTGPIASLPPSLWCPVPSSIPWYVSQGIWALPLVLFLNVHLNIRLRESLAPIACTLVGTLTNGFLRDGCTAETCSMPVDLRNVLVAFVTASAAESLMTA</sequence>
<keyword evidence="10" id="KW-1185">Reference proteome</keyword>
<feature type="transmembrane region" description="Helical" evidence="7">
    <location>
        <begin position="462"/>
        <end position="483"/>
    </location>
</feature>
<dbReference type="InterPro" id="IPR017941">
    <property type="entry name" value="Rieske_2Fe-2S"/>
</dbReference>
<reference evidence="10" key="1">
    <citation type="journal article" date="2015" name="PLoS Genet.">
        <title>Genome Sequence and Transcriptome Analyses of Chrysochromulina tobin: Metabolic Tools for Enhanced Algal Fitness in the Prominent Order Prymnesiales (Haptophyceae).</title>
        <authorList>
            <person name="Hovde B.T."/>
            <person name="Deodato C.R."/>
            <person name="Hunsperger H.M."/>
            <person name="Ryken S.A."/>
            <person name="Yost W."/>
            <person name="Jha R.K."/>
            <person name="Patterson J."/>
            <person name="Monnat R.J. Jr."/>
            <person name="Barlow S.B."/>
            <person name="Starkenburg S.R."/>
            <person name="Cattolico R.A."/>
        </authorList>
    </citation>
    <scope>NUCLEOTIDE SEQUENCE</scope>
    <source>
        <strain evidence="10">CCMP291</strain>
    </source>
</reference>
<dbReference type="OrthoDB" id="426882at2759"/>
<feature type="transmembrane region" description="Helical" evidence="7">
    <location>
        <begin position="398"/>
        <end position="416"/>
    </location>
</feature>
<dbReference type="SUPFAM" id="SSF50022">
    <property type="entry name" value="ISP domain"/>
    <property type="match status" value="1"/>
</dbReference>
<dbReference type="PROSITE" id="PS51296">
    <property type="entry name" value="RIESKE"/>
    <property type="match status" value="1"/>
</dbReference>
<keyword evidence="3" id="KW-0408">Iron</keyword>
<feature type="region of interest" description="Disordered" evidence="6">
    <location>
        <begin position="1"/>
        <end position="39"/>
    </location>
</feature>
<feature type="transmembrane region" description="Helical" evidence="7">
    <location>
        <begin position="345"/>
        <end position="365"/>
    </location>
</feature>
<evidence type="ECO:0000313" key="10">
    <source>
        <dbReference type="Proteomes" id="UP000037460"/>
    </source>
</evidence>
<evidence type="ECO:0000313" key="9">
    <source>
        <dbReference type="EMBL" id="KOO24216.1"/>
    </source>
</evidence>
<evidence type="ECO:0000256" key="2">
    <source>
        <dbReference type="ARBA" id="ARBA00022723"/>
    </source>
</evidence>
<feature type="transmembrane region" description="Helical" evidence="7">
    <location>
        <begin position="428"/>
        <end position="450"/>
    </location>
</feature>
<keyword evidence="7" id="KW-0472">Membrane</keyword>
<feature type="transmembrane region" description="Helical" evidence="7">
    <location>
        <begin position="521"/>
        <end position="540"/>
    </location>
</feature>
<keyword evidence="1" id="KW-0001">2Fe-2S</keyword>
<feature type="compositionally biased region" description="Basic and acidic residues" evidence="6">
    <location>
        <begin position="1"/>
        <end position="36"/>
    </location>
</feature>
<dbReference type="Gene3D" id="2.102.10.10">
    <property type="entry name" value="Rieske [2Fe-2S] iron-sulphur domain"/>
    <property type="match status" value="1"/>
</dbReference>
<dbReference type="GO" id="GO:0022857">
    <property type="term" value="F:transmembrane transporter activity"/>
    <property type="evidence" value="ECO:0007669"/>
    <property type="project" value="InterPro"/>
</dbReference>
<evidence type="ECO:0000256" key="3">
    <source>
        <dbReference type="ARBA" id="ARBA00023004"/>
    </source>
</evidence>
<evidence type="ECO:0000256" key="1">
    <source>
        <dbReference type="ARBA" id="ARBA00022714"/>
    </source>
</evidence>
<evidence type="ECO:0000256" key="6">
    <source>
        <dbReference type="SAM" id="MobiDB-lite"/>
    </source>
</evidence>
<dbReference type="PANTHER" id="PTHR31082">
    <property type="entry name" value="PHEROMONE-REGULATED MEMBRANE PROTEIN 10"/>
    <property type="match status" value="1"/>
</dbReference>
<evidence type="ECO:0000256" key="4">
    <source>
        <dbReference type="ARBA" id="ARBA00023014"/>
    </source>
</evidence>
<evidence type="ECO:0000256" key="5">
    <source>
        <dbReference type="ARBA" id="ARBA00034125"/>
    </source>
</evidence>
<proteinExistence type="inferred from homology"/>
<keyword evidence="4" id="KW-0411">Iron-sulfur</keyword>
<gene>
    <name evidence="9" type="ORF">Ctob_001555</name>
</gene>
<dbReference type="InterPro" id="IPR051361">
    <property type="entry name" value="ThrE/Ser_Exporter"/>
</dbReference>
<name>A0A0M0JC92_9EUKA</name>